<dbReference type="NCBIfam" id="TIGR00517">
    <property type="entry name" value="acyl_carrier"/>
    <property type="match status" value="1"/>
</dbReference>
<dbReference type="Gene3D" id="1.10.1200.10">
    <property type="entry name" value="ACP-like"/>
    <property type="match status" value="1"/>
</dbReference>
<name>A0ABP0UZW9_9BRYO</name>
<reference evidence="6" key="1">
    <citation type="submission" date="2024-02" db="EMBL/GenBank/DDBJ databases">
        <authorList>
            <consortium name="ELIXIR-Norway"/>
            <consortium name="Elixir Norway"/>
        </authorList>
    </citation>
    <scope>NUCLEOTIDE SEQUENCE</scope>
</reference>
<dbReference type="InterPro" id="IPR009081">
    <property type="entry name" value="PP-bd_ACP"/>
</dbReference>
<dbReference type="InterPro" id="IPR003231">
    <property type="entry name" value="ACP"/>
</dbReference>
<keyword evidence="7" id="KW-1185">Reference proteome</keyword>
<keyword evidence="4" id="KW-0275">Fatty acid biosynthesis</keyword>
<dbReference type="PANTHER" id="PTHR46153:SF2">
    <property type="entry name" value="ACYL CARRIER PROTEIN"/>
    <property type="match status" value="1"/>
</dbReference>
<dbReference type="Proteomes" id="UP001497512">
    <property type="component" value="Chromosome 8"/>
</dbReference>
<sequence length="147" mass="15776">MATVQAVLSLNAAAVSIPCPTQAPQQLRVATFNGMKAFPVLKKRPTALALRLVASRRRPLRISAAADPETLQVVSSLIAEQLAIDIGQVKADSKFTDLGADSLDTVEIMMALEEKFEIQLDEDNAEQIVTVQHAADLIQDVVAAKKA</sequence>
<gene>
    <name evidence="6" type="ORF">CSSPTR1EN2_LOCUS21798</name>
</gene>
<evidence type="ECO:0000259" key="5">
    <source>
        <dbReference type="PROSITE" id="PS50075"/>
    </source>
</evidence>
<dbReference type="InterPro" id="IPR036736">
    <property type="entry name" value="ACP-like_sf"/>
</dbReference>
<keyword evidence="4" id="KW-0276">Fatty acid metabolism</keyword>
<dbReference type="InterPro" id="IPR044813">
    <property type="entry name" value="ACP_chloroplastic"/>
</dbReference>
<keyword evidence="4" id="KW-0444">Lipid biosynthesis</keyword>
<protein>
    <recommendedName>
        <fullName evidence="4">Acyl carrier protein</fullName>
    </recommendedName>
</protein>
<keyword evidence="4" id="KW-0443">Lipid metabolism</keyword>
<accession>A0ABP0UZW9</accession>
<keyword evidence="3" id="KW-0597">Phosphoprotein</keyword>
<dbReference type="NCBIfam" id="NF002148">
    <property type="entry name" value="PRK00982.1-2"/>
    <property type="match status" value="1"/>
</dbReference>
<evidence type="ECO:0000256" key="1">
    <source>
        <dbReference type="ARBA" id="ARBA00010930"/>
    </source>
</evidence>
<dbReference type="HAMAP" id="MF_01217">
    <property type="entry name" value="Acyl_carrier"/>
    <property type="match status" value="1"/>
</dbReference>
<evidence type="ECO:0000313" key="6">
    <source>
        <dbReference type="EMBL" id="CAK9233885.1"/>
    </source>
</evidence>
<dbReference type="PANTHER" id="PTHR46153">
    <property type="entry name" value="ACYL CARRIER PROTEIN"/>
    <property type="match status" value="1"/>
</dbReference>
<keyword evidence="2 4" id="KW-0596">Phosphopantetheine</keyword>
<dbReference type="PROSITE" id="PS50075">
    <property type="entry name" value="CARRIER"/>
    <property type="match status" value="1"/>
</dbReference>
<proteinExistence type="inferred from homology"/>
<comment type="similarity">
    <text evidence="1">Belongs to the acyl carrier protein (ACP) family.</text>
</comment>
<dbReference type="EMBL" id="OZ019900">
    <property type="protein sequence ID" value="CAK9233885.1"/>
    <property type="molecule type" value="Genomic_DNA"/>
</dbReference>
<dbReference type="SUPFAM" id="SSF47336">
    <property type="entry name" value="ACP-like"/>
    <property type="match status" value="1"/>
</dbReference>
<evidence type="ECO:0000313" key="7">
    <source>
        <dbReference type="Proteomes" id="UP001497512"/>
    </source>
</evidence>
<evidence type="ECO:0000256" key="3">
    <source>
        <dbReference type="ARBA" id="ARBA00022553"/>
    </source>
</evidence>
<evidence type="ECO:0000256" key="2">
    <source>
        <dbReference type="ARBA" id="ARBA00022450"/>
    </source>
</evidence>
<dbReference type="Pfam" id="PF00550">
    <property type="entry name" value="PP-binding"/>
    <property type="match status" value="1"/>
</dbReference>
<comment type="function">
    <text evidence="4">Carrier of the growing fatty acid chain in fatty acid biosynthesis.</text>
</comment>
<organism evidence="6 7">
    <name type="scientific">Sphagnum troendelagicum</name>
    <dbReference type="NCBI Taxonomy" id="128251"/>
    <lineage>
        <taxon>Eukaryota</taxon>
        <taxon>Viridiplantae</taxon>
        <taxon>Streptophyta</taxon>
        <taxon>Embryophyta</taxon>
        <taxon>Bryophyta</taxon>
        <taxon>Sphagnophytina</taxon>
        <taxon>Sphagnopsida</taxon>
        <taxon>Sphagnales</taxon>
        <taxon>Sphagnaceae</taxon>
        <taxon>Sphagnum</taxon>
    </lineage>
</organism>
<evidence type="ECO:0000256" key="4">
    <source>
        <dbReference type="RuleBase" id="RU000722"/>
    </source>
</evidence>
<feature type="domain" description="Carrier" evidence="5">
    <location>
        <begin position="68"/>
        <end position="142"/>
    </location>
</feature>